<evidence type="ECO:0000256" key="7">
    <source>
        <dbReference type="ARBA" id="ARBA00023159"/>
    </source>
</evidence>
<evidence type="ECO:0000313" key="12">
    <source>
        <dbReference type="EMBL" id="PHH67555.1"/>
    </source>
</evidence>
<evidence type="ECO:0000256" key="10">
    <source>
        <dbReference type="SAM" id="MobiDB-lite"/>
    </source>
</evidence>
<dbReference type="PANTHER" id="PTHR11618">
    <property type="entry name" value="TRANSCRIPTION INITIATION FACTOR IIB-RELATED"/>
    <property type="match status" value="1"/>
</dbReference>
<keyword evidence="13" id="KW-1185">Reference proteome</keyword>
<dbReference type="Pfam" id="PF07741">
    <property type="entry name" value="BRF1"/>
    <property type="match status" value="1"/>
</dbReference>
<sequence>MGPAFPRRGPFERLDKSVLEARGMMQGFAQQLNIGDALVTAGTQVFKLASGANFVQGRTMESVSAVCLYTACRMQPPCKVMLIDFADLIQVNVFKLGRAFKKLNEAVPLTEDSFSPVYPEDLIWRFATKMEFYHDTAKVAEDAVRLVKRMRRDWMVVGRRPSGICGACLLMAARMHNFRRTVREVVYIVKVTNHTIQSRLEEFNMTESSKMSVEDFLKQDFLQTSHDPPAFYRQSDDYQKQLEAKRKRKRLDKDDDGDESDKDEAQETQAHDDDSSPRRQPPQQSSGADLSAAPAMEFRRDADGFIIPPLPSQIAKDDSSCNNQDVQDQGDDAEDGLDDLAKQYGDDMTGGPADQETDARGSSRRANESHLPINDEWRRDEQELEGQIEEIFNDPLTYQHALAYSNAEQRARIHSSWALQQQPQKDVSMAAEIEEDEFADDPEVANCLLSPDEAHIKELIWVNQNKDWLRKHQEKIFKSKMEAERPKQTRRRRKNPRIGEGQTSPAGSALEAAMNVVKNRGWSKRINYDMLRSIFDRPNGGGLGSATTSRKTSRAGSTFGGEDGDGEEEEEEEGHGGGKSAQGEEGQADDDEEEEEEEEQDEQDEDNGQADEEQGFEEFGGEFDQDYGLDEYEE</sequence>
<dbReference type="InterPro" id="IPR011665">
    <property type="entry name" value="BRF1_TBP-bd_dom"/>
</dbReference>
<comment type="similarity">
    <text evidence="2">Belongs to the TFIIB family.</text>
</comment>
<dbReference type="SMART" id="SM00385">
    <property type="entry name" value="CYCLIN"/>
    <property type="match status" value="2"/>
</dbReference>
<dbReference type="FunFam" id="1.10.472.10:FF:000002">
    <property type="entry name" value="Transcription factor IIIB 90 kDa subunit"/>
    <property type="match status" value="1"/>
</dbReference>
<evidence type="ECO:0000259" key="11">
    <source>
        <dbReference type="SMART" id="SM00385"/>
    </source>
</evidence>
<feature type="compositionally biased region" description="Acidic residues" evidence="10">
    <location>
        <begin position="562"/>
        <end position="573"/>
    </location>
</feature>
<evidence type="ECO:0000256" key="9">
    <source>
        <dbReference type="ARBA" id="ARBA00023242"/>
    </source>
</evidence>
<dbReference type="InterPro" id="IPR000812">
    <property type="entry name" value="TFIIB"/>
</dbReference>
<reference evidence="12 13" key="1">
    <citation type="submission" date="2017-06" db="EMBL/GenBank/DDBJ databases">
        <title>Ant-infecting Ophiocordyceps genomes reveal a high diversity of potential behavioral manipulation genes and a possible major role for enterotoxins.</title>
        <authorList>
            <person name="De Bekker C."/>
            <person name="Evans H.C."/>
            <person name="Brachmann A."/>
            <person name="Hughes D.P."/>
        </authorList>
    </citation>
    <scope>NUCLEOTIDE SEQUENCE [LARGE SCALE GENOMIC DNA]</scope>
    <source>
        <strain evidence="12 13">1348a</strain>
    </source>
</reference>
<feature type="compositionally biased region" description="Polar residues" evidence="10">
    <location>
        <begin position="545"/>
        <end position="556"/>
    </location>
</feature>
<feature type="compositionally biased region" description="Basic and acidic residues" evidence="10">
    <location>
        <begin position="357"/>
        <end position="379"/>
    </location>
</feature>
<evidence type="ECO:0000256" key="5">
    <source>
        <dbReference type="ARBA" id="ARBA00022833"/>
    </source>
</evidence>
<feature type="compositionally biased region" description="Basic and acidic residues" evidence="10">
    <location>
        <begin position="478"/>
        <end position="487"/>
    </location>
</feature>
<dbReference type="GO" id="GO:0001006">
    <property type="term" value="F:RNA polymerase III type 3 promoter sequence-specific DNA binding"/>
    <property type="evidence" value="ECO:0007669"/>
    <property type="project" value="TreeGrafter"/>
</dbReference>
<keyword evidence="5" id="KW-0862">Zinc</keyword>
<evidence type="ECO:0000256" key="3">
    <source>
        <dbReference type="ARBA" id="ARBA00022723"/>
    </source>
</evidence>
<feature type="domain" description="Cyclin-like" evidence="11">
    <location>
        <begin position="23"/>
        <end position="105"/>
    </location>
</feature>
<dbReference type="GO" id="GO:0000995">
    <property type="term" value="F:RNA polymerase III general transcription initiation factor activity"/>
    <property type="evidence" value="ECO:0007669"/>
    <property type="project" value="TreeGrafter"/>
</dbReference>
<dbReference type="GO" id="GO:0017025">
    <property type="term" value="F:TBP-class protein binding"/>
    <property type="evidence" value="ECO:0007669"/>
    <property type="project" value="InterPro"/>
</dbReference>
<dbReference type="InterPro" id="IPR013763">
    <property type="entry name" value="Cyclin-like_dom"/>
</dbReference>
<dbReference type="GO" id="GO:0000126">
    <property type="term" value="C:transcription factor TFIIIB complex"/>
    <property type="evidence" value="ECO:0007669"/>
    <property type="project" value="TreeGrafter"/>
</dbReference>
<feature type="compositionally biased region" description="Basic and acidic residues" evidence="10">
    <location>
        <begin position="263"/>
        <end position="277"/>
    </location>
</feature>
<feature type="region of interest" description="Disordered" evidence="10">
    <location>
        <begin position="244"/>
        <end position="292"/>
    </location>
</feature>
<dbReference type="OrthoDB" id="511529at2759"/>
<dbReference type="Gene3D" id="1.10.472.10">
    <property type="entry name" value="Cyclin-like"/>
    <property type="match status" value="2"/>
</dbReference>
<evidence type="ECO:0000256" key="1">
    <source>
        <dbReference type="ARBA" id="ARBA00004123"/>
    </source>
</evidence>
<evidence type="ECO:0000313" key="13">
    <source>
        <dbReference type="Proteomes" id="UP000224854"/>
    </source>
</evidence>
<dbReference type="InterPro" id="IPR036915">
    <property type="entry name" value="Cyclin-like_sf"/>
</dbReference>
<feature type="compositionally biased region" description="Acidic residues" evidence="10">
    <location>
        <begin position="328"/>
        <end position="338"/>
    </location>
</feature>
<evidence type="ECO:0000256" key="4">
    <source>
        <dbReference type="ARBA" id="ARBA00022771"/>
    </source>
</evidence>
<dbReference type="AlphaFoldDB" id="A0A2C5YDG8"/>
<accession>A0A2C5YDG8</accession>
<dbReference type="CDD" id="cd20554">
    <property type="entry name" value="CYCLIN_TFIIIB90_rpt2"/>
    <property type="match status" value="1"/>
</dbReference>
<feature type="region of interest" description="Disordered" evidence="10">
    <location>
        <begin position="535"/>
        <end position="634"/>
    </location>
</feature>
<dbReference type="Pfam" id="PF00382">
    <property type="entry name" value="TFIIB"/>
    <property type="match status" value="2"/>
</dbReference>
<keyword evidence="7" id="KW-0010">Activator</keyword>
<protein>
    <recommendedName>
        <fullName evidence="11">Cyclin-like domain-containing protein</fullName>
    </recommendedName>
</protein>
<evidence type="ECO:0000256" key="6">
    <source>
        <dbReference type="ARBA" id="ARBA00023015"/>
    </source>
</evidence>
<evidence type="ECO:0000256" key="2">
    <source>
        <dbReference type="ARBA" id="ARBA00010857"/>
    </source>
</evidence>
<comment type="subcellular location">
    <subcellularLocation>
        <location evidence="1">Nucleus</location>
    </subcellularLocation>
</comment>
<keyword evidence="8" id="KW-0804">Transcription</keyword>
<keyword evidence="6" id="KW-0805">Transcription regulation</keyword>
<dbReference type="Gene3D" id="1.20.5.650">
    <property type="entry name" value="Single helix bin"/>
    <property type="match status" value="1"/>
</dbReference>
<keyword evidence="3" id="KW-0479">Metal-binding</keyword>
<evidence type="ECO:0000256" key="8">
    <source>
        <dbReference type="ARBA" id="ARBA00023163"/>
    </source>
</evidence>
<gene>
    <name evidence="12" type="ORF">CDD82_1364</name>
</gene>
<organism evidence="12 13">
    <name type="scientific">Ophiocordyceps australis</name>
    <dbReference type="NCBI Taxonomy" id="1399860"/>
    <lineage>
        <taxon>Eukaryota</taxon>
        <taxon>Fungi</taxon>
        <taxon>Dikarya</taxon>
        <taxon>Ascomycota</taxon>
        <taxon>Pezizomycotina</taxon>
        <taxon>Sordariomycetes</taxon>
        <taxon>Hypocreomycetidae</taxon>
        <taxon>Hypocreales</taxon>
        <taxon>Ophiocordycipitaceae</taxon>
        <taxon>Ophiocordyceps</taxon>
    </lineage>
</organism>
<dbReference type="PANTHER" id="PTHR11618:SF4">
    <property type="entry name" value="TRANSCRIPTION FACTOR IIIB 90 KDA SUBUNIT"/>
    <property type="match status" value="1"/>
</dbReference>
<name>A0A2C5YDG8_9HYPO</name>
<dbReference type="GO" id="GO:0008270">
    <property type="term" value="F:zinc ion binding"/>
    <property type="evidence" value="ECO:0007669"/>
    <property type="project" value="UniProtKB-KW"/>
</dbReference>
<feature type="domain" description="Cyclin-like" evidence="11">
    <location>
        <begin position="121"/>
        <end position="205"/>
    </location>
</feature>
<keyword evidence="9" id="KW-0539">Nucleus</keyword>
<keyword evidence="4" id="KW-0863">Zinc-finger</keyword>
<dbReference type="Proteomes" id="UP000224854">
    <property type="component" value="Unassembled WGS sequence"/>
</dbReference>
<dbReference type="SUPFAM" id="SSF47954">
    <property type="entry name" value="Cyclin-like"/>
    <property type="match status" value="2"/>
</dbReference>
<dbReference type="GO" id="GO:0070897">
    <property type="term" value="P:transcription preinitiation complex assembly"/>
    <property type="evidence" value="ECO:0007669"/>
    <property type="project" value="InterPro"/>
</dbReference>
<feature type="region of interest" description="Disordered" evidence="10">
    <location>
        <begin position="305"/>
        <end position="379"/>
    </location>
</feature>
<dbReference type="EMBL" id="NJEU01001400">
    <property type="protein sequence ID" value="PHH67555.1"/>
    <property type="molecule type" value="Genomic_DNA"/>
</dbReference>
<feature type="compositionally biased region" description="Acidic residues" evidence="10">
    <location>
        <begin position="586"/>
        <end position="634"/>
    </location>
</feature>
<feature type="region of interest" description="Disordered" evidence="10">
    <location>
        <begin position="478"/>
        <end position="509"/>
    </location>
</feature>
<proteinExistence type="inferred from homology"/>
<dbReference type="GO" id="GO:0005634">
    <property type="term" value="C:nucleus"/>
    <property type="evidence" value="ECO:0007669"/>
    <property type="project" value="UniProtKB-SubCell"/>
</dbReference>
<comment type="caution">
    <text evidence="12">The sequence shown here is derived from an EMBL/GenBank/DDBJ whole genome shotgun (WGS) entry which is preliminary data.</text>
</comment>
<dbReference type="GO" id="GO:0097550">
    <property type="term" value="C:transcription preinitiation complex"/>
    <property type="evidence" value="ECO:0007669"/>
    <property type="project" value="TreeGrafter"/>
</dbReference>
<dbReference type="InterPro" id="IPR013150">
    <property type="entry name" value="TFIIB_cyclin"/>
</dbReference>